<gene>
    <name evidence="5" type="ORF">LKD47_10005</name>
</gene>
<name>A0AAW4WH04_9FIRM</name>
<dbReference type="Pfam" id="PF10145">
    <property type="entry name" value="PhageMin_Tail"/>
    <property type="match status" value="1"/>
</dbReference>
<dbReference type="Pfam" id="PF13488">
    <property type="entry name" value="Gly-zipper_Omp"/>
    <property type="match status" value="1"/>
</dbReference>
<dbReference type="PANTHER" id="PTHR37813">
    <property type="entry name" value="FELS-2 PROPHAGE PROTEIN"/>
    <property type="match status" value="1"/>
</dbReference>
<feature type="domain" description="Glycine zipper" evidence="4">
    <location>
        <begin position="728"/>
        <end position="773"/>
    </location>
</feature>
<proteinExistence type="predicted"/>
<dbReference type="Proteomes" id="UP001198893">
    <property type="component" value="Unassembled WGS sequence"/>
</dbReference>
<dbReference type="InterPro" id="IPR010090">
    <property type="entry name" value="Phage_tape_meas"/>
</dbReference>
<reference evidence="5" key="1">
    <citation type="submission" date="2021-10" db="EMBL/GenBank/DDBJ databases">
        <title>Anaerobic single-cell dispensing facilitates the cultivation of human gut bacteria.</title>
        <authorList>
            <person name="Afrizal A."/>
        </authorList>
    </citation>
    <scope>NUCLEOTIDE SEQUENCE</scope>
    <source>
        <strain evidence="5">CLA-AA-H204</strain>
    </source>
</reference>
<dbReference type="RefSeq" id="WP_227710364.1">
    <property type="nucleotide sequence ID" value="NZ_JAJEQW010000010.1"/>
</dbReference>
<feature type="domain" description="Phage tail tape measure protein" evidence="3">
    <location>
        <begin position="171"/>
        <end position="369"/>
    </location>
</feature>
<sequence length="1565" mass="165793">MAETVRIEIPIETVDNTDPELSKVTQNLNKMKDAADKANSSTKKAGETVSKFDKSAQKTQKSLASWAKEKYEVLLEAKDKITPVLQTIGSGLKNFGSRAWNVTLKAVDYATAPIRGVINLLKNPILQAGAVLGVSVGLADTINTYKDFEAAMSQVQAISGSTQSDLTRLTAKAKEMGATTKFTAAESAEAFNYMAMAGWNAEQMMGGIEGILNLAAASGEDLGTTSDIVTDALTAFGLKASDATHFSDVLAQASSSANTDVGMMGETFKYVASMAGSLSYSIEDVALMTGLMANSGIKSTQAGTSLNSVLTRLATNSSGAADAIAALGVNFYDSAGNARPLGTVMGELREATKGMNQEQKSNLANTVAGMEAQKGLLAILNASEEDYNKLADAISNADGASKRMSDTMMDNLSGDITLFQSAVDGLKISLGERMSNSWLRDIVQWLTAQVPKVEQLFSDAMDAGERKLDSIKRKFKEISATDEWQNANFFGKGKILWDEYIVEPFSEWWSSKGKAKINVIAGDIGNAIGTGLTVGIATILGIDVSETIDEGSTLGASFAKGFSEGFDFDAVSEKLWDGLGSVISKASKLLPGGESADLSSILSAALLMKIATPLVGMGKGAASLGKAIFGKGTAGTSLAGTLMGSAATGSGLLGKSAMLAIDLGAGNLAGGASMGAGALAATGMAAGAGAIAGGATLISAGIDTYKAIKSDNKAEKSAYGESAAWKAGGVAAGAAAGAAIGSIIPGLGTAVGALVGAGVGGIAGWIKGNKVKEEYQDNVEEMEKQAERAKRVYEVTGLSIDKVHFANDDLNEAMKDTNLTAEELANYINEDMAKVAQEAFGDITLSLTEIKDLAQEITFGKTIESVTEFSKATDTVSSDLASLKSTISDLKKQNWKASLGMELDETEKDDYKKAIDNFAKSASQYIEDNHYQATVALKLINGSGADTTGLDNMYSGMKTQIDDLTAQLSDKVTIALQDGVIQLDEQDEILSLQQQIQDITSKLSSAQEEASLDVLKIKYGSGAGLTYDSFTQMQEELKAQVQSWSENYDSALEITLTNLKLQLSEGAISQEDYDAAVQEATQNYTAQMNEMNVRVQSFNLDTIAEAWDTQLNGILPDLEGSLSEKLQTAMNAALLEKPDVSAWTQEDVMKWFDLDGIDTSAFENIYAELKATAEQAPQGVKDEIIQNYKDSIPTAEEIKEAIDWDSLTNEDWSELMESITGPIEGESIGLNSEDMKKKMSDYYGEYFESVKTSYSEALHNALEEANSEDTLNSFMEQYMPDVSNIDFIGPYSQAIYDQLSTLDLSKADMEALKTSLSDGVATAIEGADMDKVNAALDIVKGNVETSASTKFGAGYNVTMPLTVTFDYSVSNPTMPSYMFPSSSFNITPKKHAAGGYVSGGPQLSWLAEEGWGEFIIPTNPSRRADALDLYQQAGAALGVQEHADGGYVAGSNSGSKLTDYNLFSEAIKNAPIGNYEATGDNTEDNPTVYEPVSVQPEQSGGNSISVPVSVSVSPQFVFEGSGGKSEDDIMAIIRKNMKAMADELGGEIADRLEKVFSNMPTAKEA</sequence>
<dbReference type="NCBIfam" id="TIGR01760">
    <property type="entry name" value="tape_meas_TP901"/>
    <property type="match status" value="1"/>
</dbReference>
<feature type="region of interest" description="Disordered" evidence="2">
    <location>
        <begin position="30"/>
        <end position="52"/>
    </location>
</feature>
<evidence type="ECO:0000256" key="2">
    <source>
        <dbReference type="SAM" id="MobiDB-lite"/>
    </source>
</evidence>
<accession>A0AAW4WH04</accession>
<organism evidence="5 6">
    <name type="scientific">Roseburia amylophila</name>
    <dbReference type="NCBI Taxonomy" id="2981794"/>
    <lineage>
        <taxon>Bacteria</taxon>
        <taxon>Bacillati</taxon>
        <taxon>Bacillota</taxon>
        <taxon>Clostridia</taxon>
        <taxon>Lachnospirales</taxon>
        <taxon>Lachnospiraceae</taxon>
        <taxon>Roseburia</taxon>
    </lineage>
</organism>
<protein>
    <submittedName>
        <fullName evidence="5">Phage tail tape measure protein</fullName>
    </submittedName>
</protein>
<evidence type="ECO:0000259" key="4">
    <source>
        <dbReference type="Pfam" id="PF13488"/>
    </source>
</evidence>
<evidence type="ECO:0000313" key="6">
    <source>
        <dbReference type="Proteomes" id="UP001198893"/>
    </source>
</evidence>
<dbReference type="InterPro" id="IPR039567">
    <property type="entry name" value="Gly-zipper"/>
</dbReference>
<evidence type="ECO:0000256" key="1">
    <source>
        <dbReference type="ARBA" id="ARBA00022612"/>
    </source>
</evidence>
<dbReference type="PANTHER" id="PTHR37813:SF1">
    <property type="entry name" value="FELS-2 PROPHAGE PROTEIN"/>
    <property type="match status" value="1"/>
</dbReference>
<dbReference type="EMBL" id="JAJEQW010000010">
    <property type="protein sequence ID" value="MCC2242629.1"/>
    <property type="molecule type" value="Genomic_DNA"/>
</dbReference>
<evidence type="ECO:0000259" key="3">
    <source>
        <dbReference type="Pfam" id="PF10145"/>
    </source>
</evidence>
<comment type="caution">
    <text evidence="5">The sequence shown here is derived from an EMBL/GenBank/DDBJ whole genome shotgun (WGS) entry which is preliminary data.</text>
</comment>
<evidence type="ECO:0000313" key="5">
    <source>
        <dbReference type="EMBL" id="MCC2242629.1"/>
    </source>
</evidence>
<keyword evidence="1" id="KW-1188">Viral release from host cell</keyword>